<sequence length="143" mass="16266">MSTNKNKVQSDTKEDERRKLIENLDTKIKNLHNISDDVEYGLLKLQSELYNISQKRTKNLKARIKKMIEEGNVESLANGHDCHLTNSQSNLNQGHGHGQGQGASTWPAVPEDFYDDECFSVSSRIMQDDMNDKVGGWEMVELL</sequence>
<name>A0A2L2T922_9HYPO</name>
<dbReference type="EMBL" id="LN649229">
    <property type="protein sequence ID" value="CEI64393.1"/>
    <property type="molecule type" value="Genomic_DNA"/>
</dbReference>
<accession>A0A2L2T922</accession>
<keyword evidence="2" id="KW-1185">Reference proteome</keyword>
<evidence type="ECO:0000313" key="1">
    <source>
        <dbReference type="EMBL" id="CEI64393.1"/>
    </source>
</evidence>
<protein>
    <submittedName>
        <fullName evidence="1">Uncharacterized protein</fullName>
    </submittedName>
</protein>
<evidence type="ECO:0000313" key="2">
    <source>
        <dbReference type="Proteomes" id="UP000245910"/>
    </source>
</evidence>
<dbReference type="OrthoDB" id="5104611at2759"/>
<dbReference type="AlphaFoldDB" id="A0A2L2T922"/>
<proteinExistence type="predicted"/>
<organism evidence="1 2">
    <name type="scientific">Fusarium venenatum</name>
    <dbReference type="NCBI Taxonomy" id="56646"/>
    <lineage>
        <taxon>Eukaryota</taxon>
        <taxon>Fungi</taxon>
        <taxon>Dikarya</taxon>
        <taxon>Ascomycota</taxon>
        <taxon>Pezizomycotina</taxon>
        <taxon>Sordariomycetes</taxon>
        <taxon>Hypocreomycetidae</taxon>
        <taxon>Hypocreales</taxon>
        <taxon>Nectriaceae</taxon>
        <taxon>Fusarium</taxon>
    </lineage>
</organism>
<dbReference type="Proteomes" id="UP000245910">
    <property type="component" value="Chromosome I"/>
</dbReference>
<reference evidence="2" key="1">
    <citation type="submission" date="2014-10" db="EMBL/GenBank/DDBJ databases">
        <authorList>
            <person name="King R."/>
        </authorList>
    </citation>
    <scope>NUCLEOTIDE SEQUENCE [LARGE SCALE GENOMIC DNA]</scope>
    <source>
        <strain evidence="2">A3/5</strain>
    </source>
</reference>